<dbReference type="GO" id="GO:0009288">
    <property type="term" value="C:bacterial-type flagellum"/>
    <property type="evidence" value="ECO:0007669"/>
    <property type="project" value="UniProtKB-SubCell"/>
</dbReference>
<dbReference type="Pfam" id="PF00700">
    <property type="entry name" value="Flagellin_C"/>
    <property type="match status" value="1"/>
</dbReference>
<evidence type="ECO:0000259" key="5">
    <source>
        <dbReference type="Pfam" id="PF00669"/>
    </source>
</evidence>
<evidence type="ECO:0000256" key="4">
    <source>
        <dbReference type="SAM" id="Coils"/>
    </source>
</evidence>
<dbReference type="EMBL" id="BBQY01000022">
    <property type="protein sequence ID" value="GBH31831.1"/>
    <property type="molecule type" value="Genomic_DNA"/>
</dbReference>
<dbReference type="InterPro" id="IPR001029">
    <property type="entry name" value="Flagellin_N"/>
</dbReference>
<evidence type="ECO:0000256" key="1">
    <source>
        <dbReference type="ARBA" id="ARBA00005709"/>
    </source>
</evidence>
<dbReference type="Gene3D" id="1.20.1330.10">
    <property type="entry name" value="f41 fragment of flagellin, N-terminal domain"/>
    <property type="match status" value="1"/>
</dbReference>
<dbReference type="RefSeq" id="WP_017182887.1">
    <property type="nucleotide sequence ID" value="NZ_BBQY01000022.1"/>
</dbReference>
<feature type="coiled-coil region" evidence="4">
    <location>
        <begin position="207"/>
        <end position="234"/>
    </location>
</feature>
<dbReference type="Pfam" id="PF00669">
    <property type="entry name" value="Flagellin_N"/>
    <property type="match status" value="1"/>
</dbReference>
<keyword evidence="7" id="KW-0282">Flagellum</keyword>
<dbReference type="Gene3D" id="6.10.10.10">
    <property type="entry name" value="Flagellar export chaperone, C-terminal domain"/>
    <property type="match status" value="1"/>
</dbReference>
<dbReference type="EMBL" id="CP022745">
    <property type="protein sequence ID" value="ASY43565.1"/>
    <property type="molecule type" value="Genomic_DNA"/>
</dbReference>
<gene>
    <name evidence="7" type="ORF">CJD35_03155</name>
    <name evidence="8" type="ORF">MBESOW_P3092</name>
</gene>
<dbReference type="KEGG" id="shyd:CJD35_03155"/>
<evidence type="ECO:0000256" key="3">
    <source>
        <dbReference type="RuleBase" id="RU362073"/>
    </source>
</evidence>
<feature type="domain" description="Flagellin N-terminal" evidence="5">
    <location>
        <begin position="4"/>
        <end position="138"/>
    </location>
</feature>
<keyword evidence="10" id="KW-1185">Reference proteome</keyword>
<name>A0A249MQU8_SPHXE</name>
<dbReference type="InterPro" id="IPR001492">
    <property type="entry name" value="Flagellin"/>
</dbReference>
<evidence type="ECO:0000313" key="10">
    <source>
        <dbReference type="Proteomes" id="UP000290975"/>
    </source>
</evidence>
<keyword evidence="2 3" id="KW-0975">Bacterial flagellum</keyword>
<dbReference type="GO" id="GO:0005198">
    <property type="term" value="F:structural molecule activity"/>
    <property type="evidence" value="ECO:0007669"/>
    <property type="project" value="UniProtKB-UniRule"/>
</dbReference>
<evidence type="ECO:0000259" key="6">
    <source>
        <dbReference type="Pfam" id="PF00700"/>
    </source>
</evidence>
<dbReference type="Proteomes" id="UP000217141">
    <property type="component" value="Chromosome I"/>
</dbReference>
<comment type="subcellular location">
    <subcellularLocation>
        <location evidence="3">Secreted</location>
    </subcellularLocation>
    <subcellularLocation>
        <location evidence="3">Bacterial flagellum</location>
    </subcellularLocation>
</comment>
<protein>
    <recommendedName>
        <fullName evidence="3">Flagellin</fullName>
    </recommendedName>
</protein>
<keyword evidence="7" id="KW-0969">Cilium</keyword>
<dbReference type="InterPro" id="IPR042187">
    <property type="entry name" value="Flagellin_C_sub2"/>
</dbReference>
<reference evidence="8 10" key="1">
    <citation type="submission" date="2014-12" db="EMBL/GenBank/DDBJ databases">
        <title>Whole genome sequencing of Sphingobium xenophagum OW59.</title>
        <authorList>
            <person name="Ohta Y."/>
            <person name="Nishi S."/>
            <person name="Hatada Y."/>
        </authorList>
    </citation>
    <scope>NUCLEOTIDE SEQUENCE [LARGE SCALE GENOMIC DNA]</scope>
    <source>
        <strain evidence="8 10">OW59</strain>
    </source>
</reference>
<comment type="similarity">
    <text evidence="1 3">Belongs to the bacterial flagellin family.</text>
</comment>
<evidence type="ECO:0000313" key="7">
    <source>
        <dbReference type="EMBL" id="ASY43565.1"/>
    </source>
</evidence>
<accession>A0A401J599</accession>
<reference evidence="7 9" key="2">
    <citation type="submission" date="2017-08" db="EMBL/GenBank/DDBJ databases">
        <title>Whole Genome Sequence of Sphingobium hydrophobicum C1: Insights into Adaption to the Electronic-waste Contaminated Sediment.</title>
        <authorList>
            <person name="Song D."/>
            <person name="Chen X."/>
            <person name="Xu M."/>
        </authorList>
    </citation>
    <scope>NUCLEOTIDE SEQUENCE [LARGE SCALE GENOMIC DNA]</scope>
    <source>
        <strain evidence="7 9">C1</strain>
    </source>
</reference>
<accession>A0A249MQU8</accession>
<sequence length="272" mass="27638">MTVIGTNTAALRSANASSMASKGLSTAMERLSTGKRINSAKDDAAGLAIASTMTSQIRGMTQGIRNANDGISLAQTAEGSLGEVTNMLQRMRELTVQALNGTNDTNAKANITSELDQLSTQISTTMTNSKFNGISLFPTTAATVSIQAGATANDTVSLSLGGIDLSPVVGAAAATVSAGTATTATLALYDTALSAVSTAQAKLGAAQNRLESTVNNLTANVTNLTDARSRIEDADFSAETTALAKSQILSQASTAMLAQANQSQQGVLKLIG</sequence>
<dbReference type="PRINTS" id="PR00207">
    <property type="entry name" value="FLAGELLIN"/>
</dbReference>
<keyword evidence="3" id="KW-0964">Secreted</keyword>
<evidence type="ECO:0000313" key="9">
    <source>
        <dbReference type="Proteomes" id="UP000217141"/>
    </source>
</evidence>
<dbReference type="AlphaFoldDB" id="A0A249MQU8"/>
<dbReference type="SUPFAM" id="SSF64518">
    <property type="entry name" value="Phase 1 flagellin"/>
    <property type="match status" value="1"/>
</dbReference>
<evidence type="ECO:0000313" key="8">
    <source>
        <dbReference type="EMBL" id="GBH31831.1"/>
    </source>
</evidence>
<feature type="domain" description="Flagellin C-terminal" evidence="6">
    <location>
        <begin position="188"/>
        <end position="271"/>
    </location>
</feature>
<dbReference type="InterPro" id="IPR046358">
    <property type="entry name" value="Flagellin_C"/>
</dbReference>
<dbReference type="STRING" id="1192759.GCA_000277525_02040"/>
<comment type="function">
    <text evidence="3">Flagellin is the subunit protein which polymerizes to form the filaments of bacterial flagella.</text>
</comment>
<keyword evidence="7" id="KW-0966">Cell projection</keyword>
<dbReference type="PANTHER" id="PTHR42792">
    <property type="entry name" value="FLAGELLIN"/>
    <property type="match status" value="1"/>
</dbReference>
<organism evidence="7 9">
    <name type="scientific">Sphingobium xenophagum</name>
    <dbReference type="NCBI Taxonomy" id="121428"/>
    <lineage>
        <taxon>Bacteria</taxon>
        <taxon>Pseudomonadati</taxon>
        <taxon>Pseudomonadota</taxon>
        <taxon>Alphaproteobacteria</taxon>
        <taxon>Sphingomonadales</taxon>
        <taxon>Sphingomonadaceae</taxon>
        <taxon>Sphingobium</taxon>
    </lineage>
</organism>
<keyword evidence="4" id="KW-0175">Coiled coil</keyword>
<dbReference type="Proteomes" id="UP000290975">
    <property type="component" value="Unassembled WGS sequence"/>
</dbReference>
<dbReference type="GO" id="GO:0005576">
    <property type="term" value="C:extracellular region"/>
    <property type="evidence" value="ECO:0007669"/>
    <property type="project" value="UniProtKB-SubCell"/>
</dbReference>
<dbReference type="PANTHER" id="PTHR42792:SF2">
    <property type="entry name" value="FLAGELLIN"/>
    <property type="match status" value="1"/>
</dbReference>
<proteinExistence type="inferred from homology"/>
<evidence type="ECO:0000256" key="2">
    <source>
        <dbReference type="ARBA" id="ARBA00023143"/>
    </source>
</evidence>